<dbReference type="AlphaFoldDB" id="A0A127QNG2"/>
<dbReference type="Pfam" id="PF08379">
    <property type="entry name" value="Bact_transglu_N"/>
    <property type="match status" value="1"/>
</dbReference>
<name>A0A127QNG2_9BURK</name>
<protein>
    <submittedName>
        <fullName evidence="2">Transglutaminase-like superfamily protein</fullName>
    </submittedName>
</protein>
<dbReference type="SUPFAM" id="SSF54001">
    <property type="entry name" value="Cysteine proteinases"/>
    <property type="match status" value="1"/>
</dbReference>
<proteinExistence type="predicted"/>
<dbReference type="RefSeq" id="WP_061537424.1">
    <property type="nucleotide sequence ID" value="NZ_CP013235.1"/>
</dbReference>
<dbReference type="Gene3D" id="3.10.620.30">
    <property type="match status" value="1"/>
</dbReference>
<gene>
    <name evidence="2" type="ORF">CAter282_3913</name>
</gene>
<reference evidence="2 3" key="1">
    <citation type="submission" date="2015-11" db="EMBL/GenBank/DDBJ databases">
        <title>Exploring the genomic traits of fungus-feeding bacterial genus Collimonas.</title>
        <authorList>
            <person name="Song C."/>
            <person name="Schmidt R."/>
            <person name="de Jager V."/>
            <person name="Krzyzanowska D."/>
            <person name="Jongedijk E."/>
            <person name="Cankar K."/>
            <person name="Beekwilder J."/>
            <person name="van Veen A."/>
            <person name="de Boer W."/>
            <person name="van Veen J.A."/>
            <person name="Garbeva P."/>
        </authorList>
    </citation>
    <scope>NUCLEOTIDE SEQUENCE [LARGE SCALE GENOMIC DNA]</scope>
    <source>
        <strain evidence="2 3">Ter282</strain>
    </source>
</reference>
<dbReference type="SMART" id="SM00460">
    <property type="entry name" value="TGc"/>
    <property type="match status" value="1"/>
</dbReference>
<dbReference type="Pfam" id="PF01841">
    <property type="entry name" value="Transglut_core"/>
    <property type="match status" value="1"/>
</dbReference>
<accession>A0A127QNG2</accession>
<dbReference type="PATRIC" id="fig|279058.18.peg.3857"/>
<dbReference type="InterPro" id="IPR013589">
    <property type="entry name" value="Bac_transglu_N"/>
</dbReference>
<dbReference type="EMBL" id="CP013235">
    <property type="protein sequence ID" value="AMP11584.1"/>
    <property type="molecule type" value="Genomic_DNA"/>
</dbReference>
<keyword evidence="3" id="KW-1185">Reference proteome</keyword>
<evidence type="ECO:0000313" key="3">
    <source>
        <dbReference type="Proteomes" id="UP000071778"/>
    </source>
</evidence>
<dbReference type="Proteomes" id="UP000071778">
    <property type="component" value="Chromosome"/>
</dbReference>
<feature type="domain" description="Transglutaminase-like" evidence="1">
    <location>
        <begin position="156"/>
        <end position="222"/>
    </location>
</feature>
<organism evidence="2 3">
    <name type="scientific">Collimonas arenae</name>
    <dbReference type="NCBI Taxonomy" id="279058"/>
    <lineage>
        <taxon>Bacteria</taxon>
        <taxon>Pseudomonadati</taxon>
        <taxon>Pseudomonadota</taxon>
        <taxon>Betaproteobacteria</taxon>
        <taxon>Burkholderiales</taxon>
        <taxon>Oxalobacteraceae</taxon>
        <taxon>Collimonas</taxon>
    </lineage>
</organism>
<dbReference type="InterPro" id="IPR002931">
    <property type="entry name" value="Transglutaminase-like"/>
</dbReference>
<evidence type="ECO:0000313" key="2">
    <source>
        <dbReference type="EMBL" id="AMP11584.1"/>
    </source>
</evidence>
<dbReference type="InterPro" id="IPR038765">
    <property type="entry name" value="Papain-like_cys_pep_sf"/>
</dbReference>
<sequence length="270" mass="29398">MLLTIRHETVYHYTAPLTYTIQQLRLSPRAEVQQRTLAWNIRSSGTRHPFTDAFGNLSHTLTITRPHHEVRIIAEGTVAVAPLHLGRLPQPGEFSPLVFTVPTQLTQPTVAVTDFAHRHLQAGAGSRQLLDLAQAICAAVAYQSGSTAVTTSADDALAQGQGVCQDHAHLFLACCHTVGIPARYVSGYIDPGNTNHAESHAWVDVWVQERDFSGWISIDVTHACFASSNYCRLAIGRDYDSAAPVRGVRRGGGEETLTVQVNVSTLPSDQ</sequence>
<evidence type="ECO:0000259" key="1">
    <source>
        <dbReference type="SMART" id="SM00460"/>
    </source>
</evidence>
<dbReference type="PANTHER" id="PTHR33490:SF6">
    <property type="entry name" value="SLL1049 PROTEIN"/>
    <property type="match status" value="1"/>
</dbReference>
<dbReference type="PANTHER" id="PTHR33490">
    <property type="entry name" value="BLR5614 PROTEIN-RELATED"/>
    <property type="match status" value="1"/>
</dbReference>